<name>A0ABS6G096_9FIRM</name>
<evidence type="ECO:0000256" key="2">
    <source>
        <dbReference type="SAM" id="Phobius"/>
    </source>
</evidence>
<feature type="compositionally biased region" description="Low complexity" evidence="1">
    <location>
        <begin position="109"/>
        <end position="128"/>
    </location>
</feature>
<evidence type="ECO:0000313" key="4">
    <source>
        <dbReference type="EMBL" id="MBU5675921.1"/>
    </source>
</evidence>
<evidence type="ECO:0000259" key="3">
    <source>
        <dbReference type="Pfam" id="PF13472"/>
    </source>
</evidence>
<feature type="compositionally biased region" description="Polar residues" evidence="1">
    <location>
        <begin position="66"/>
        <end position="75"/>
    </location>
</feature>
<feature type="transmembrane region" description="Helical" evidence="2">
    <location>
        <begin position="21"/>
        <end position="41"/>
    </location>
</feature>
<gene>
    <name evidence="4" type="ORF">KQI88_05795</name>
</gene>
<keyword evidence="2" id="KW-0812">Transmembrane</keyword>
<dbReference type="EMBL" id="JAHLQK010000002">
    <property type="protein sequence ID" value="MBU5675921.1"/>
    <property type="molecule type" value="Genomic_DNA"/>
</dbReference>
<protein>
    <recommendedName>
        <fullName evidence="3">SGNH hydrolase-type esterase domain-containing protein</fullName>
    </recommendedName>
</protein>
<accession>A0ABS6G096</accession>
<proteinExistence type="predicted"/>
<dbReference type="InterPro" id="IPR013830">
    <property type="entry name" value="SGNH_hydro"/>
</dbReference>
<evidence type="ECO:0000313" key="5">
    <source>
        <dbReference type="Proteomes" id="UP000779508"/>
    </source>
</evidence>
<feature type="region of interest" description="Disordered" evidence="1">
    <location>
        <begin position="66"/>
        <end position="128"/>
    </location>
</feature>
<reference evidence="4 5" key="1">
    <citation type="submission" date="2021-06" db="EMBL/GenBank/DDBJ databases">
        <authorList>
            <person name="Sun Q."/>
            <person name="Li D."/>
        </authorList>
    </citation>
    <scope>NUCLEOTIDE SEQUENCE [LARGE SCALE GENOMIC DNA]</scope>
    <source>
        <strain evidence="4 5">MSJ-5</strain>
    </source>
</reference>
<keyword evidence="2" id="KW-1133">Transmembrane helix</keyword>
<organism evidence="4 5">
    <name type="scientific">Alkaliphilus flagellatus</name>
    <dbReference type="NCBI Taxonomy" id="2841507"/>
    <lineage>
        <taxon>Bacteria</taxon>
        <taxon>Bacillati</taxon>
        <taxon>Bacillota</taxon>
        <taxon>Clostridia</taxon>
        <taxon>Peptostreptococcales</taxon>
        <taxon>Natronincolaceae</taxon>
        <taxon>Alkaliphilus</taxon>
    </lineage>
</organism>
<evidence type="ECO:0000256" key="1">
    <source>
        <dbReference type="SAM" id="MobiDB-lite"/>
    </source>
</evidence>
<dbReference type="Proteomes" id="UP000779508">
    <property type="component" value="Unassembled WGS sequence"/>
</dbReference>
<dbReference type="RefSeq" id="WP_216415411.1">
    <property type="nucleotide sequence ID" value="NZ_JAHLQK010000002.1"/>
</dbReference>
<keyword evidence="5" id="KW-1185">Reference proteome</keyword>
<keyword evidence="2" id="KW-0472">Membrane</keyword>
<comment type="caution">
    <text evidence="4">The sequence shown here is derived from an EMBL/GenBank/DDBJ whole genome shotgun (WGS) entry which is preliminary data.</text>
</comment>
<feature type="domain" description="SGNH hydrolase-type esterase" evidence="3">
    <location>
        <begin position="147"/>
        <end position="296"/>
    </location>
</feature>
<feature type="compositionally biased region" description="Basic and acidic residues" evidence="1">
    <location>
        <begin position="76"/>
        <end position="91"/>
    </location>
</feature>
<sequence>MKIKQSRSKRRQKYIRRRITVLLALILILLSTFFLIKNYIIKNMDNLGVLKSITVFGISNKDKTISNGSKNNDNLNKIEDTEDDTSKKPPNDIDDSIIIAPNAEKDTSKPNTETNNKPNKNSNISQKNILDNSEDINYKEVFGSSLFIGDSITEGLSHYELLDEEKVIAKLGFTLLKANKELSNIKILKPENVFILLGTNEVEANMSSERFIKNYTELINNIKDKYPESNIYVQSILPVDPKVQKKLPFVTTARIQEFNSAIIEMAKNESLNYLNVASILENIDKDLHESDGIHFKYPFYKLWLNYLHNNI</sequence>
<dbReference type="Pfam" id="PF13472">
    <property type="entry name" value="Lipase_GDSL_2"/>
    <property type="match status" value="1"/>
</dbReference>